<gene>
    <name evidence="1" type="ORF">METZ01_LOCUS93422</name>
</gene>
<organism evidence="1">
    <name type="scientific">marine metagenome</name>
    <dbReference type="NCBI Taxonomy" id="408172"/>
    <lineage>
        <taxon>unclassified sequences</taxon>
        <taxon>metagenomes</taxon>
        <taxon>ecological metagenomes</taxon>
    </lineage>
</organism>
<accession>A0A381VLC3</accession>
<protein>
    <submittedName>
        <fullName evidence="1">Uncharacterized protein</fullName>
    </submittedName>
</protein>
<evidence type="ECO:0000313" key="1">
    <source>
        <dbReference type="EMBL" id="SVA40568.1"/>
    </source>
</evidence>
<proteinExistence type="predicted"/>
<reference evidence="1" key="1">
    <citation type="submission" date="2018-05" db="EMBL/GenBank/DDBJ databases">
        <authorList>
            <person name="Lanie J.A."/>
            <person name="Ng W.-L."/>
            <person name="Kazmierczak K.M."/>
            <person name="Andrzejewski T.M."/>
            <person name="Davidsen T.M."/>
            <person name="Wayne K.J."/>
            <person name="Tettelin H."/>
            <person name="Glass J.I."/>
            <person name="Rusch D."/>
            <person name="Podicherti R."/>
            <person name="Tsui H.-C.T."/>
            <person name="Winkler M.E."/>
        </authorList>
    </citation>
    <scope>NUCLEOTIDE SEQUENCE</scope>
</reference>
<dbReference type="EMBL" id="UINC01009029">
    <property type="protein sequence ID" value="SVA40568.1"/>
    <property type="molecule type" value="Genomic_DNA"/>
</dbReference>
<sequence>MDYPSALVEIDELQLIPEPLVKRTAR</sequence>
<dbReference type="AlphaFoldDB" id="A0A381VLC3"/>
<name>A0A381VLC3_9ZZZZ</name>